<evidence type="ECO:0000256" key="1">
    <source>
        <dbReference type="SAM" id="MobiDB-lite"/>
    </source>
</evidence>
<evidence type="ECO:0000313" key="3">
    <source>
        <dbReference type="Proteomes" id="UP000237925"/>
    </source>
</evidence>
<dbReference type="RefSeq" id="WP_106685051.1">
    <property type="nucleotide sequence ID" value="NZ_CP027667.1"/>
</dbReference>
<gene>
    <name evidence="2" type="ORF">C6568_16175</name>
</gene>
<evidence type="ECO:0000313" key="2">
    <source>
        <dbReference type="EMBL" id="AVO50600.1"/>
    </source>
</evidence>
<dbReference type="AlphaFoldDB" id="A0A2R3QFS5"/>
<accession>A0A2R3QFS5</accession>
<dbReference type="Proteomes" id="UP000237925">
    <property type="component" value="Chromosome"/>
</dbReference>
<sequence length="86" mass="9688">MDTFAALPAVPDQPESPQGWGPRFRMPLYRPGTRVRHAGSWETVSHVALRRHDLSVYLVGRNEPVDPLHIELEPTVFTTLRASTAQ</sequence>
<dbReference type="EMBL" id="CP027667">
    <property type="protein sequence ID" value="AVO50600.1"/>
    <property type="molecule type" value="Genomic_DNA"/>
</dbReference>
<feature type="region of interest" description="Disordered" evidence="1">
    <location>
        <begin position="1"/>
        <end position="24"/>
    </location>
</feature>
<dbReference type="OrthoDB" id="8909306at2"/>
<dbReference type="KEGG" id="mela:C6568_16175"/>
<proteinExistence type="predicted"/>
<keyword evidence="3" id="KW-1185">Reference proteome</keyword>
<name>A0A2R3QFS5_9BURK</name>
<reference evidence="2 3" key="1">
    <citation type="submission" date="2018-03" db="EMBL/GenBank/DDBJ databases">
        <title>Genome sequencing of Melaminivora sp.</title>
        <authorList>
            <person name="Kim S.-J."/>
            <person name="Heo J."/>
            <person name="Ahn J.-H."/>
            <person name="Kwon S.-W."/>
        </authorList>
    </citation>
    <scope>NUCLEOTIDE SEQUENCE [LARGE SCALE GENOMIC DNA]</scope>
    <source>
        <strain evidence="2 3">SC2-9</strain>
    </source>
</reference>
<protein>
    <submittedName>
        <fullName evidence="2">Uncharacterized protein</fullName>
    </submittedName>
</protein>
<organism evidence="2 3">
    <name type="scientific">Melaminivora suipulveris</name>
    <dbReference type="NCBI Taxonomy" id="2109913"/>
    <lineage>
        <taxon>Bacteria</taxon>
        <taxon>Pseudomonadati</taxon>
        <taxon>Pseudomonadota</taxon>
        <taxon>Betaproteobacteria</taxon>
        <taxon>Burkholderiales</taxon>
        <taxon>Comamonadaceae</taxon>
        <taxon>Melaminivora</taxon>
    </lineage>
</organism>